<keyword evidence="3" id="KW-1185">Reference proteome</keyword>
<keyword evidence="1" id="KW-0472">Membrane</keyword>
<keyword evidence="1" id="KW-0812">Transmembrane</keyword>
<accession>A0ABU7S587</accession>
<feature type="transmembrane region" description="Helical" evidence="1">
    <location>
        <begin position="68"/>
        <end position="88"/>
    </location>
</feature>
<protein>
    <recommendedName>
        <fullName evidence="4">DUF1440 domain-containing protein</fullName>
    </recommendedName>
</protein>
<evidence type="ECO:0000256" key="1">
    <source>
        <dbReference type="SAM" id="Phobius"/>
    </source>
</evidence>
<keyword evidence="1" id="KW-1133">Transmembrane helix</keyword>
<sequence>MAEAGRRRAITAATVRGGARGAVAAMAMSGLRQATTALGIVQRTPPESMFLHTAPGLFRRVPVARRQALVEMVHWTYGAAGGMLFGLLPRGIRRQRWVGPAYGFGFWLAFEVGIAPLLGIGERRHGSKEQLGLLADHLLYGVVVAASPWPLAD</sequence>
<evidence type="ECO:0000313" key="3">
    <source>
        <dbReference type="Proteomes" id="UP001332243"/>
    </source>
</evidence>
<dbReference type="RefSeq" id="WP_331218664.1">
    <property type="nucleotide sequence ID" value="NZ_JAZGQK010000046.1"/>
</dbReference>
<gene>
    <name evidence="2" type="ORF">V1633_36015</name>
</gene>
<organism evidence="2 3">
    <name type="scientific">Plantactinospora sonchi</name>
    <dbReference type="NCBI Taxonomy" id="1544735"/>
    <lineage>
        <taxon>Bacteria</taxon>
        <taxon>Bacillati</taxon>
        <taxon>Actinomycetota</taxon>
        <taxon>Actinomycetes</taxon>
        <taxon>Micromonosporales</taxon>
        <taxon>Micromonosporaceae</taxon>
        <taxon>Plantactinospora</taxon>
    </lineage>
</organism>
<evidence type="ECO:0000313" key="2">
    <source>
        <dbReference type="EMBL" id="MEE6263869.1"/>
    </source>
</evidence>
<dbReference type="EMBL" id="JAZGQK010000046">
    <property type="protein sequence ID" value="MEE6263869.1"/>
    <property type="molecule type" value="Genomic_DNA"/>
</dbReference>
<comment type="caution">
    <text evidence="2">The sequence shown here is derived from an EMBL/GenBank/DDBJ whole genome shotgun (WGS) entry which is preliminary data.</text>
</comment>
<dbReference type="Proteomes" id="UP001332243">
    <property type="component" value="Unassembled WGS sequence"/>
</dbReference>
<reference evidence="2 3" key="1">
    <citation type="submission" date="2024-01" db="EMBL/GenBank/DDBJ databases">
        <title>Genome insights into Plantactinospora sonchi sp. nov.</title>
        <authorList>
            <person name="Wang L."/>
        </authorList>
    </citation>
    <scope>NUCLEOTIDE SEQUENCE [LARGE SCALE GENOMIC DNA]</scope>
    <source>
        <strain evidence="2 3">NEAU-QY2</strain>
    </source>
</reference>
<feature type="transmembrane region" description="Helical" evidence="1">
    <location>
        <begin position="100"/>
        <end position="119"/>
    </location>
</feature>
<proteinExistence type="predicted"/>
<evidence type="ECO:0008006" key="4">
    <source>
        <dbReference type="Google" id="ProtNLM"/>
    </source>
</evidence>
<name>A0ABU7S587_9ACTN</name>